<dbReference type="EC" id="6.1.1.7" evidence="15"/>
<dbReference type="SUPFAM" id="SSF50447">
    <property type="entry name" value="Translation proteins"/>
    <property type="match status" value="1"/>
</dbReference>
<dbReference type="HAMAP" id="MF_00036_B">
    <property type="entry name" value="Ala_tRNA_synth_B"/>
    <property type="match status" value="1"/>
</dbReference>
<dbReference type="Pfam" id="PF02272">
    <property type="entry name" value="DHHA1"/>
    <property type="match status" value="1"/>
</dbReference>
<dbReference type="FunFam" id="3.30.980.10:FF:000004">
    <property type="entry name" value="Alanine--tRNA ligase, cytoplasmic"/>
    <property type="match status" value="1"/>
</dbReference>
<evidence type="ECO:0000256" key="10">
    <source>
        <dbReference type="ARBA" id="ARBA00022917"/>
    </source>
</evidence>
<feature type="domain" description="Alanyl-transfer RNA synthetases family profile" evidence="16">
    <location>
        <begin position="1"/>
        <end position="674"/>
    </location>
</feature>
<dbReference type="FunFam" id="3.10.310.40:FF:000003">
    <property type="entry name" value="Alanine--tRNA ligase"/>
    <property type="match status" value="1"/>
</dbReference>
<dbReference type="GO" id="GO:0005524">
    <property type="term" value="F:ATP binding"/>
    <property type="evidence" value="ECO:0007669"/>
    <property type="project" value="UniProtKB-UniRule"/>
</dbReference>
<dbReference type="PANTHER" id="PTHR11777:SF9">
    <property type="entry name" value="ALANINE--TRNA LIGASE, CYTOPLASMIC"/>
    <property type="match status" value="1"/>
</dbReference>
<dbReference type="FunFam" id="3.30.930.10:FF:000011">
    <property type="entry name" value="Alanine--tRNA ligase, cytoplasmic"/>
    <property type="match status" value="1"/>
</dbReference>
<dbReference type="Pfam" id="PF26023">
    <property type="entry name" value="ALA1"/>
    <property type="match status" value="1"/>
</dbReference>
<dbReference type="OMA" id="NKKDNFW"/>
<feature type="binding site" evidence="15">
    <location>
        <position position="631"/>
    </location>
    <ligand>
        <name>Zn(2+)</name>
        <dbReference type="ChEBI" id="CHEBI:29105"/>
    </ligand>
</feature>
<dbReference type="Pfam" id="PF01411">
    <property type="entry name" value="tRNA-synt_2c"/>
    <property type="match status" value="1"/>
</dbReference>
<dbReference type="PANTHER" id="PTHR11777">
    <property type="entry name" value="ALANYL-TRNA SYNTHETASE"/>
    <property type="match status" value="1"/>
</dbReference>
<dbReference type="InterPro" id="IPR012947">
    <property type="entry name" value="tRNA_SAD"/>
</dbReference>
<evidence type="ECO:0000256" key="7">
    <source>
        <dbReference type="ARBA" id="ARBA00022833"/>
    </source>
</evidence>
<evidence type="ECO:0000256" key="12">
    <source>
        <dbReference type="ARBA" id="ARBA00023146"/>
    </source>
</evidence>
<sequence>MFEMLGNWSFGDYFKKEAIAFSWELLTQVYELSPDRLYVSYFGGDADSGLEPDFETRDLWMAIGVAQDHLLPGNLKDNFWEMGEQGPCGPCSEVHYDRIGGGRNAAHLVNMDDPDVLEIWNNVFIQFNRESDGSLRSLPAKHVDTGMGFERLVSVLQDVSSNYDTDVFAPLFDKIQEITGARPYQGKLGKDDIDGLDTAYRVVADHIRTLLFAIADGGVPNNDGRGYVLRRVLRRGARYVRKKFNYPIGHFFSTLAPTLVEQMSDMFPELAQKLDDAKEILDEEEASFSKTLDRGEKMFEQYITKAKISNSSVVDGADIWRLYETFGFPVDLTQLMAEENGLTIDQIGFEQAQARSKKLSKAAHKAGKNKSDALKLDVHHLDKLTNEMKIPTTDDSFKYSCVDFTPRVLAILYKDQQTQKPTFGESTKMVEEGEQVGIILDKTEFYAEAGGQEHDTGNIFISGKADFQVDDVQVYAGYVLHIGFFRYGEFSVGEDVYCSFDELRRWPIRNNHTGTHILNFALREVLVGDVHQKGSLVAPDRLRFDFSHNKGVSVPELVRIEQICSEYIQRDVEVYSKDVSLSIGEKISGLRAVFGEKYPDPVRVVCVGKDIEEILQDVENPEWWKYSIEYCGGTHVAKTGDIKKLVIIEESAIAKGIRRIIGVTGEEAQQVSRIAEDFSVRLSKLEKMAMSPEKETLVKSTGLELSSLSISAIQKSHLRDHFARLQKEMTDADKAKKNAENKVALDSIIKYFETHPDDQVAVLKVLGVSANPKALSFALTHVKGLGEKSVFLFAADEDEGGKIAHACLVSKSAGENGVNAQDWSRVVCQVIGGRSGGKGESCQGIGTEPMKIDQAVDVAKRYFRENLSI</sequence>
<dbReference type="Gene3D" id="3.30.930.10">
    <property type="entry name" value="Bira Bifunctional Protein, Domain 2"/>
    <property type="match status" value="1"/>
</dbReference>
<dbReference type="GO" id="GO:0004813">
    <property type="term" value="F:alanine-tRNA ligase activity"/>
    <property type="evidence" value="ECO:0007669"/>
    <property type="project" value="UniProtKB-UniRule"/>
</dbReference>
<dbReference type="InterPro" id="IPR018165">
    <property type="entry name" value="Ala-tRNA-synth_IIc_core"/>
</dbReference>
<keyword evidence="2 15" id="KW-0963">Cytoplasm</keyword>
<dbReference type="GO" id="GO:0002161">
    <property type="term" value="F:aminoacyl-tRNA deacylase activity"/>
    <property type="evidence" value="ECO:0007669"/>
    <property type="project" value="TreeGrafter"/>
</dbReference>
<dbReference type="SUPFAM" id="SSF55186">
    <property type="entry name" value="ThrRS/AlaRS common domain"/>
    <property type="match status" value="1"/>
</dbReference>
<keyword evidence="8 15" id="KW-0067">ATP-binding</keyword>
<evidence type="ECO:0000256" key="15">
    <source>
        <dbReference type="HAMAP-Rule" id="MF_03133"/>
    </source>
</evidence>
<evidence type="ECO:0000256" key="1">
    <source>
        <dbReference type="ARBA" id="ARBA00008429"/>
    </source>
</evidence>
<evidence type="ECO:0000256" key="13">
    <source>
        <dbReference type="ARBA" id="ARBA00048300"/>
    </source>
</evidence>
<dbReference type="InterPro" id="IPR018164">
    <property type="entry name" value="Ala-tRNA-synth_IIc_N"/>
</dbReference>
<keyword evidence="9 15" id="KW-0694">RNA-binding</keyword>
<dbReference type="InterPro" id="IPR023033">
    <property type="entry name" value="Ala_tRNA_ligase_euk/bac"/>
</dbReference>
<dbReference type="GO" id="GO:0070143">
    <property type="term" value="P:mitochondrial alanyl-tRNA aminoacylation"/>
    <property type="evidence" value="ECO:0007669"/>
    <property type="project" value="UniProtKB-UniRule"/>
</dbReference>
<keyword evidence="6 15" id="KW-0547">Nucleotide-binding</keyword>
<keyword evidence="18" id="KW-1185">Reference proteome</keyword>
<evidence type="ECO:0000256" key="11">
    <source>
        <dbReference type="ARBA" id="ARBA00023128"/>
    </source>
</evidence>
<dbReference type="Pfam" id="PF07973">
    <property type="entry name" value="tRNA_SAD"/>
    <property type="match status" value="1"/>
</dbReference>
<keyword evidence="11 15" id="KW-0496">Mitochondrion</keyword>
<keyword evidence="3 15" id="KW-0820">tRNA-binding</keyword>
<dbReference type="SUPFAM" id="SSF55681">
    <property type="entry name" value="Class II aaRS and biotin synthetases"/>
    <property type="match status" value="1"/>
</dbReference>
<feature type="binding site" evidence="15">
    <location>
        <position position="516"/>
    </location>
    <ligand>
        <name>Zn(2+)</name>
        <dbReference type="ChEBI" id="CHEBI:29105"/>
    </ligand>
</feature>
<dbReference type="CDD" id="cd00673">
    <property type="entry name" value="AlaRS_core"/>
    <property type="match status" value="1"/>
</dbReference>
<dbReference type="FunFam" id="2.40.30.130:FF:000004">
    <property type="entry name" value="Alanine--tRNA ligase"/>
    <property type="match status" value="1"/>
</dbReference>
<dbReference type="GO" id="GO:0005739">
    <property type="term" value="C:mitochondrion"/>
    <property type="evidence" value="ECO:0007669"/>
    <property type="project" value="UniProtKB-SubCell"/>
</dbReference>
<dbReference type="NCBIfam" id="TIGR00344">
    <property type="entry name" value="alaS"/>
    <property type="match status" value="1"/>
</dbReference>
<dbReference type="SMART" id="SM00863">
    <property type="entry name" value="tRNA_SAD"/>
    <property type="match status" value="1"/>
</dbReference>
<evidence type="ECO:0000259" key="16">
    <source>
        <dbReference type="PROSITE" id="PS50860"/>
    </source>
</evidence>
<dbReference type="SUPFAM" id="SSF101353">
    <property type="entry name" value="Putative anticodon-binding domain of alanyl-tRNA synthetase (AlaRS)"/>
    <property type="match status" value="1"/>
</dbReference>
<dbReference type="EMBL" id="LXFE01001069">
    <property type="protein sequence ID" value="OLL23947.1"/>
    <property type="molecule type" value="Genomic_DNA"/>
</dbReference>
<comment type="subcellular location">
    <subcellularLocation>
        <location evidence="15">Mitochondrion</location>
    </subcellularLocation>
    <subcellularLocation>
        <location evidence="15">Cytoplasm</location>
    </subcellularLocation>
</comment>
<dbReference type="Gene3D" id="3.30.980.10">
    <property type="entry name" value="Threonyl-trna Synthetase, Chain A, domain 2"/>
    <property type="match status" value="1"/>
</dbReference>
<evidence type="ECO:0000256" key="14">
    <source>
        <dbReference type="ARBA" id="ARBA00055137"/>
    </source>
</evidence>
<comment type="similarity">
    <text evidence="1">Belongs to the class-II aminoacyl-tRNA synthetase family. Alax-L subfamily.</text>
</comment>
<gene>
    <name evidence="15" type="primary">ALA1</name>
    <name evidence="17" type="ORF">NEOLI_005028</name>
</gene>
<comment type="caution">
    <text evidence="17">The sequence shown here is derived from an EMBL/GenBank/DDBJ whole genome shotgun (WGS) entry which is preliminary data.</text>
</comment>
<comment type="subunit">
    <text evidence="15">Monomer.</text>
</comment>
<keyword evidence="5 15" id="KW-0479">Metal-binding</keyword>
<name>A0A1U7LMS7_NEOID</name>
<dbReference type="Gene3D" id="2.40.30.130">
    <property type="match status" value="1"/>
</dbReference>
<evidence type="ECO:0000256" key="6">
    <source>
        <dbReference type="ARBA" id="ARBA00022741"/>
    </source>
</evidence>
<evidence type="ECO:0000256" key="5">
    <source>
        <dbReference type="ARBA" id="ARBA00022723"/>
    </source>
</evidence>
<keyword evidence="7 15" id="KW-0862">Zinc</keyword>
<dbReference type="GO" id="GO:0000049">
    <property type="term" value="F:tRNA binding"/>
    <property type="evidence" value="ECO:0007669"/>
    <property type="project" value="UniProtKB-KW"/>
</dbReference>
<dbReference type="GO" id="GO:0008270">
    <property type="term" value="F:zinc ion binding"/>
    <property type="evidence" value="ECO:0007669"/>
    <property type="project" value="UniProtKB-UniRule"/>
</dbReference>
<dbReference type="InterPro" id="IPR003156">
    <property type="entry name" value="DHHA1_dom"/>
</dbReference>
<reference evidence="17 18" key="1">
    <citation type="submission" date="2016-04" db="EMBL/GenBank/DDBJ databases">
        <title>Evolutionary innovation and constraint leading to complex multicellularity in the Ascomycota.</title>
        <authorList>
            <person name="Cisse O."/>
            <person name="Nguyen A."/>
            <person name="Hewitt D.A."/>
            <person name="Jedd G."/>
            <person name="Stajich J.E."/>
        </authorList>
    </citation>
    <scope>NUCLEOTIDE SEQUENCE [LARGE SCALE GENOMIC DNA]</scope>
    <source>
        <strain evidence="17 18">DAH-3</strain>
    </source>
</reference>
<evidence type="ECO:0000256" key="3">
    <source>
        <dbReference type="ARBA" id="ARBA00022555"/>
    </source>
</evidence>
<comment type="domain">
    <text evidence="15">Consists of three domains; the N-terminal catalytic domain, the editing domain and the C-terminal C-Ala domain. The editing domain removes incorrectly charged amino acids, while the C-Ala domain, along with tRNA(Ala), serves as a bridge to cooperatively bring together the editing and aminoacylation centers thus stimulating deacylation of misacylated tRNAs.</text>
</comment>
<dbReference type="InterPro" id="IPR018162">
    <property type="entry name" value="Ala-tRNA-ligase_IIc_anticod-bd"/>
</dbReference>
<evidence type="ECO:0000256" key="9">
    <source>
        <dbReference type="ARBA" id="ARBA00022884"/>
    </source>
</evidence>
<accession>A0A1U7LMS7</accession>
<evidence type="ECO:0000256" key="8">
    <source>
        <dbReference type="ARBA" id="ARBA00022840"/>
    </source>
</evidence>
<dbReference type="InterPro" id="IPR045864">
    <property type="entry name" value="aa-tRNA-synth_II/BPL/LPL"/>
</dbReference>
<dbReference type="Proteomes" id="UP000186594">
    <property type="component" value="Unassembled WGS sequence"/>
</dbReference>
<evidence type="ECO:0000256" key="2">
    <source>
        <dbReference type="ARBA" id="ARBA00022490"/>
    </source>
</evidence>
<dbReference type="PRINTS" id="PR00980">
    <property type="entry name" value="TRNASYNTHALA"/>
</dbReference>
<evidence type="ECO:0000256" key="4">
    <source>
        <dbReference type="ARBA" id="ARBA00022598"/>
    </source>
</evidence>
<comment type="catalytic activity">
    <reaction evidence="13 15">
        <text>tRNA(Ala) + L-alanine + ATP = L-alanyl-tRNA(Ala) + AMP + diphosphate</text>
        <dbReference type="Rhea" id="RHEA:12540"/>
        <dbReference type="Rhea" id="RHEA-COMP:9657"/>
        <dbReference type="Rhea" id="RHEA-COMP:9923"/>
        <dbReference type="ChEBI" id="CHEBI:30616"/>
        <dbReference type="ChEBI" id="CHEBI:33019"/>
        <dbReference type="ChEBI" id="CHEBI:57972"/>
        <dbReference type="ChEBI" id="CHEBI:78442"/>
        <dbReference type="ChEBI" id="CHEBI:78497"/>
        <dbReference type="ChEBI" id="CHEBI:456215"/>
        <dbReference type="EC" id="6.1.1.7"/>
    </reaction>
</comment>
<keyword evidence="12 15" id="KW-0030">Aminoacyl-tRNA synthetase</keyword>
<dbReference type="InterPro" id="IPR009000">
    <property type="entry name" value="Transl_B-barrel_sf"/>
</dbReference>
<dbReference type="InterPro" id="IPR059090">
    <property type="entry name" value="ALA1_helical"/>
</dbReference>
<dbReference type="InterPro" id="IPR018163">
    <property type="entry name" value="Thr/Ala-tRNA-synth_IIc_edit"/>
</dbReference>
<comment type="cofactor">
    <cofactor evidence="15">
        <name>Zn(2+)</name>
        <dbReference type="ChEBI" id="CHEBI:29105"/>
    </cofactor>
    <text evidence="15">Binds 1 zinc ion per subunit.</text>
</comment>
<dbReference type="AlphaFoldDB" id="A0A1U7LMS7"/>
<dbReference type="STRING" id="1198029.A0A1U7LMS7"/>
<keyword evidence="10 15" id="KW-0648">Protein biosynthesis</keyword>
<evidence type="ECO:0000313" key="18">
    <source>
        <dbReference type="Proteomes" id="UP000186594"/>
    </source>
</evidence>
<dbReference type="Gene3D" id="3.10.310.40">
    <property type="match status" value="1"/>
</dbReference>
<dbReference type="InterPro" id="IPR002318">
    <property type="entry name" value="Ala-tRNA-lgiase_IIc"/>
</dbReference>
<dbReference type="InterPro" id="IPR050058">
    <property type="entry name" value="Ala-tRNA_ligase"/>
</dbReference>
<evidence type="ECO:0000313" key="17">
    <source>
        <dbReference type="EMBL" id="OLL23947.1"/>
    </source>
</evidence>
<feature type="binding site" evidence="15">
    <location>
        <position position="512"/>
    </location>
    <ligand>
        <name>Zn(2+)</name>
        <dbReference type="ChEBI" id="CHEBI:29105"/>
    </ligand>
</feature>
<proteinExistence type="inferred from homology"/>
<organism evidence="17 18">
    <name type="scientific">Neolecta irregularis (strain DAH-3)</name>
    <dbReference type="NCBI Taxonomy" id="1198029"/>
    <lineage>
        <taxon>Eukaryota</taxon>
        <taxon>Fungi</taxon>
        <taxon>Dikarya</taxon>
        <taxon>Ascomycota</taxon>
        <taxon>Taphrinomycotina</taxon>
        <taxon>Neolectales</taxon>
        <taxon>Neolectaceae</taxon>
        <taxon>Neolecta</taxon>
    </lineage>
</organism>
<feature type="binding site" evidence="15">
    <location>
        <position position="635"/>
    </location>
    <ligand>
        <name>Zn(2+)</name>
        <dbReference type="ChEBI" id="CHEBI:29105"/>
    </ligand>
</feature>
<comment type="function">
    <text evidence="14 15">Catalyzes the attachment of alanine to tRNA(Ala) in a two-step reaction: alanine is first activated by ATP to form Ala-AMP and then transferred to the acceptor end of tRNA(Ala). Also edits incorrectly charged tRNA(Ala) via its editing domain.</text>
</comment>
<keyword evidence="4 15" id="KW-0436">Ligase</keyword>
<dbReference type="PROSITE" id="PS50860">
    <property type="entry name" value="AA_TRNA_LIGASE_II_ALA"/>
    <property type="match status" value="1"/>
</dbReference>
<dbReference type="OrthoDB" id="2423964at2759"/>
<protein>
    <recommendedName>
        <fullName evidence="15">Alanine--tRNA ligase</fullName>
        <ecNumber evidence="15">6.1.1.7</ecNumber>
    </recommendedName>
    <alternativeName>
        <fullName evidence="15">Alanyl-tRNA synthetase</fullName>
        <shortName evidence="15">AlaRS</shortName>
    </alternativeName>
</protein>